<evidence type="ECO:0000313" key="2">
    <source>
        <dbReference type="Proteomes" id="UP000001025"/>
    </source>
</evidence>
<protein>
    <submittedName>
        <fullName evidence="1">Uncharacterized protein</fullName>
    </submittedName>
</protein>
<dbReference type="Proteomes" id="UP000001025">
    <property type="component" value="Chromosome"/>
</dbReference>
<dbReference type="HOGENOM" id="CLU_1593255_0_0_0"/>
<organism evidence="1 2">
    <name type="scientific">Rhodopirellula baltica (strain DSM 10527 / NCIMB 13988 / SH1)</name>
    <dbReference type="NCBI Taxonomy" id="243090"/>
    <lineage>
        <taxon>Bacteria</taxon>
        <taxon>Pseudomonadati</taxon>
        <taxon>Planctomycetota</taxon>
        <taxon>Planctomycetia</taxon>
        <taxon>Pirellulales</taxon>
        <taxon>Pirellulaceae</taxon>
        <taxon>Rhodopirellula</taxon>
    </lineage>
</organism>
<dbReference type="STRING" id="243090.RB3600"/>
<dbReference type="OrthoDB" id="284824at2"/>
<dbReference type="KEGG" id="rba:RB3600"/>
<gene>
    <name evidence="1" type="ordered locus">RB3600</name>
</gene>
<dbReference type="EnsemblBacteria" id="CAD73287">
    <property type="protein sequence ID" value="CAD73287"/>
    <property type="gene ID" value="RB3600"/>
</dbReference>
<dbReference type="InParanoid" id="Q7UTZ7"/>
<accession>Q7UTZ7</accession>
<sequence>MSPRMLLMKLFITGLFVLSLCSSLQAKEFRPVDAKTVFSVTKESLEATPAWNPGAGPIPVSAADAIQIASDFHKRIAPEGRTDSFVFDLAGATLVRSEDDRWYWVVQYRVHFDPLPTPNRVGNGWAGPMPKHSRYPVLMNGELAPHKPISAKLPEAVQPVDAMNHRE</sequence>
<dbReference type="EMBL" id="BX294139">
    <property type="protein sequence ID" value="CAD73287.1"/>
    <property type="molecule type" value="Genomic_DNA"/>
</dbReference>
<reference evidence="1 2" key="1">
    <citation type="journal article" date="2003" name="Proc. Natl. Acad. Sci. U.S.A.">
        <title>Complete genome sequence of the marine planctomycete Pirellula sp. strain 1.</title>
        <authorList>
            <person name="Gloeckner F.O."/>
            <person name="Kube M."/>
            <person name="Bauer M."/>
            <person name="Teeling H."/>
            <person name="Lombardot T."/>
            <person name="Ludwig W."/>
            <person name="Gade D."/>
            <person name="Beck A."/>
            <person name="Borzym K."/>
            <person name="Heitmann K."/>
            <person name="Rabus R."/>
            <person name="Schlesner H."/>
            <person name="Amann R."/>
            <person name="Reinhardt R."/>
        </authorList>
    </citation>
    <scope>NUCLEOTIDE SEQUENCE [LARGE SCALE GENOMIC DNA]</scope>
    <source>
        <strain evidence="2">DSM 10527 / NCIMB 13988 / SH1</strain>
    </source>
</reference>
<evidence type="ECO:0000313" key="1">
    <source>
        <dbReference type="EMBL" id="CAD73287.1"/>
    </source>
</evidence>
<keyword evidence="2" id="KW-1185">Reference proteome</keyword>
<dbReference type="PATRIC" id="fig|243090.15.peg.1670"/>
<proteinExistence type="predicted"/>
<name>Q7UTZ7_RHOBA</name>
<dbReference type="AlphaFoldDB" id="Q7UTZ7"/>